<sequence>MKHNLYGFNSKCLLRTIKEITLHTFDYVLIEPPCKFTDGYVFQSSSGTQFFSIRTPAISRWATVPFQPLSDFIRMVIYIIRMNASSFKSDKNQHSRQNLLH</sequence>
<dbReference type="WBParaSite" id="nRc.2.0.1.t42713-RA">
    <property type="protein sequence ID" value="nRc.2.0.1.t42713-RA"/>
    <property type="gene ID" value="nRc.2.0.1.g42713"/>
</dbReference>
<evidence type="ECO:0000313" key="2">
    <source>
        <dbReference type="WBParaSite" id="nRc.2.0.1.t42713-RA"/>
    </source>
</evidence>
<dbReference type="AlphaFoldDB" id="A0A915KW57"/>
<proteinExistence type="predicted"/>
<evidence type="ECO:0000313" key="1">
    <source>
        <dbReference type="Proteomes" id="UP000887565"/>
    </source>
</evidence>
<keyword evidence="1" id="KW-1185">Reference proteome</keyword>
<dbReference type="Proteomes" id="UP000887565">
    <property type="component" value="Unplaced"/>
</dbReference>
<reference evidence="2" key="1">
    <citation type="submission" date="2022-11" db="UniProtKB">
        <authorList>
            <consortium name="WormBaseParasite"/>
        </authorList>
    </citation>
    <scope>IDENTIFICATION</scope>
</reference>
<organism evidence="1 2">
    <name type="scientific">Romanomermis culicivorax</name>
    <name type="common">Nematode worm</name>
    <dbReference type="NCBI Taxonomy" id="13658"/>
    <lineage>
        <taxon>Eukaryota</taxon>
        <taxon>Metazoa</taxon>
        <taxon>Ecdysozoa</taxon>
        <taxon>Nematoda</taxon>
        <taxon>Enoplea</taxon>
        <taxon>Dorylaimia</taxon>
        <taxon>Mermithida</taxon>
        <taxon>Mermithoidea</taxon>
        <taxon>Mermithidae</taxon>
        <taxon>Romanomermis</taxon>
    </lineage>
</organism>
<name>A0A915KW57_ROMCU</name>
<protein>
    <submittedName>
        <fullName evidence="2">Uncharacterized protein</fullName>
    </submittedName>
</protein>
<accession>A0A915KW57</accession>